<keyword evidence="6" id="KW-1185">Reference proteome</keyword>
<keyword evidence="1" id="KW-0472">Membrane</keyword>
<evidence type="ECO:0000313" key="4">
    <source>
        <dbReference type="EMBL" id="RHN52739.1"/>
    </source>
</evidence>
<dbReference type="AlphaFoldDB" id="A0A072UD32"/>
<feature type="signal peptide" evidence="2">
    <location>
        <begin position="1"/>
        <end position="24"/>
    </location>
</feature>
<dbReference type="Proteomes" id="UP000002051">
    <property type="component" value="Chromosome 6"/>
</dbReference>
<dbReference type="Gramene" id="rna37441">
    <property type="protein sequence ID" value="RHN52739.1"/>
    <property type="gene ID" value="gene37441"/>
</dbReference>
<feature type="chain" id="PRO_5014499523" evidence="2">
    <location>
        <begin position="25"/>
        <end position="76"/>
    </location>
</feature>
<dbReference type="EnsemblPlants" id="KEH26983">
    <property type="protein sequence ID" value="KEH26983"/>
    <property type="gene ID" value="MTR_6g082780"/>
</dbReference>
<keyword evidence="1 3" id="KW-0812">Transmembrane</keyword>
<keyword evidence="1" id="KW-1133">Transmembrane helix</keyword>
<feature type="transmembrane region" description="Helical" evidence="1">
    <location>
        <begin position="54"/>
        <end position="75"/>
    </location>
</feature>
<reference evidence="3 6" key="2">
    <citation type="journal article" date="2014" name="BMC Genomics">
        <title>An improved genome release (version Mt4.0) for the model legume Medicago truncatula.</title>
        <authorList>
            <person name="Tang H."/>
            <person name="Krishnakumar V."/>
            <person name="Bidwell S."/>
            <person name="Rosen B."/>
            <person name="Chan A."/>
            <person name="Zhou S."/>
            <person name="Gentzbittel L."/>
            <person name="Childs K.L."/>
            <person name="Yandell M."/>
            <person name="Gundlach H."/>
            <person name="Mayer K.F."/>
            <person name="Schwartz D.C."/>
            <person name="Town C.D."/>
        </authorList>
    </citation>
    <scope>GENOME REANNOTATION</scope>
    <source>
        <strain evidence="3">A17</strain>
        <strain evidence="5 6">cv. Jemalong A17</strain>
    </source>
</reference>
<dbReference type="EMBL" id="CM001222">
    <property type="protein sequence ID" value="KEH26983.1"/>
    <property type="molecule type" value="Genomic_DNA"/>
</dbReference>
<accession>A0A072UD32</accession>
<proteinExistence type="predicted"/>
<dbReference type="Proteomes" id="UP000265566">
    <property type="component" value="Chromosome 6"/>
</dbReference>
<dbReference type="HOGENOM" id="CLU_2658258_0_0_1"/>
<sequence>MWCQLCHLLLLFPYLLFILSSVTSFRGDNWSDVQALDAKDKPVADTNVSGECKFNLTCFLLMLESVVICYGMGLIL</sequence>
<name>A0A072UD32_MEDTR</name>
<reference evidence="3 6" key="1">
    <citation type="journal article" date="2011" name="Nature">
        <title>The Medicago genome provides insight into the evolution of rhizobial symbioses.</title>
        <authorList>
            <person name="Young N.D."/>
            <person name="Debelle F."/>
            <person name="Oldroyd G.E."/>
            <person name="Geurts R."/>
            <person name="Cannon S.B."/>
            <person name="Udvardi M.K."/>
            <person name="Benedito V.A."/>
            <person name="Mayer K.F."/>
            <person name="Gouzy J."/>
            <person name="Schoof H."/>
            <person name="Van de Peer Y."/>
            <person name="Proost S."/>
            <person name="Cook D.R."/>
            <person name="Meyers B.C."/>
            <person name="Spannagl M."/>
            <person name="Cheung F."/>
            <person name="De Mita S."/>
            <person name="Krishnakumar V."/>
            <person name="Gundlach H."/>
            <person name="Zhou S."/>
            <person name="Mudge J."/>
            <person name="Bharti A.K."/>
            <person name="Murray J.D."/>
            <person name="Naoumkina M.A."/>
            <person name="Rosen B."/>
            <person name="Silverstein K.A."/>
            <person name="Tang H."/>
            <person name="Rombauts S."/>
            <person name="Zhao P.X."/>
            <person name="Zhou P."/>
            <person name="Barbe V."/>
            <person name="Bardou P."/>
            <person name="Bechner M."/>
            <person name="Bellec A."/>
            <person name="Berger A."/>
            <person name="Berges H."/>
            <person name="Bidwell S."/>
            <person name="Bisseling T."/>
            <person name="Choisne N."/>
            <person name="Couloux A."/>
            <person name="Denny R."/>
            <person name="Deshpande S."/>
            <person name="Dai X."/>
            <person name="Doyle J.J."/>
            <person name="Dudez A.M."/>
            <person name="Farmer A.D."/>
            <person name="Fouteau S."/>
            <person name="Franken C."/>
            <person name="Gibelin C."/>
            <person name="Gish J."/>
            <person name="Goldstein S."/>
            <person name="Gonzalez A.J."/>
            <person name="Green P.J."/>
            <person name="Hallab A."/>
            <person name="Hartog M."/>
            <person name="Hua A."/>
            <person name="Humphray S.J."/>
            <person name="Jeong D.H."/>
            <person name="Jing Y."/>
            <person name="Jocker A."/>
            <person name="Kenton S.M."/>
            <person name="Kim D.J."/>
            <person name="Klee K."/>
            <person name="Lai H."/>
            <person name="Lang C."/>
            <person name="Lin S."/>
            <person name="Macmil S.L."/>
            <person name="Magdelenat G."/>
            <person name="Matthews L."/>
            <person name="McCorrison J."/>
            <person name="Monaghan E.L."/>
            <person name="Mun J.H."/>
            <person name="Najar F.Z."/>
            <person name="Nicholson C."/>
            <person name="Noirot C."/>
            <person name="O'Bleness M."/>
            <person name="Paule C.R."/>
            <person name="Poulain J."/>
            <person name="Prion F."/>
            <person name="Qin B."/>
            <person name="Qu C."/>
            <person name="Retzel E.F."/>
            <person name="Riddle C."/>
            <person name="Sallet E."/>
            <person name="Samain S."/>
            <person name="Samson N."/>
            <person name="Sanders I."/>
            <person name="Saurat O."/>
            <person name="Scarpelli C."/>
            <person name="Schiex T."/>
            <person name="Segurens B."/>
            <person name="Severin A.J."/>
            <person name="Sherrier D.J."/>
            <person name="Shi R."/>
            <person name="Sims S."/>
            <person name="Singer S.R."/>
            <person name="Sinharoy S."/>
            <person name="Sterck L."/>
            <person name="Viollet A."/>
            <person name="Wang B.B."/>
            <person name="Wang K."/>
            <person name="Wang M."/>
            <person name="Wang X."/>
            <person name="Warfsmann J."/>
            <person name="Weissenbach J."/>
            <person name="White D.D."/>
            <person name="White J.D."/>
            <person name="Wiley G.B."/>
            <person name="Wincker P."/>
            <person name="Xing Y."/>
            <person name="Yang L."/>
            <person name="Yao Z."/>
            <person name="Ying F."/>
            <person name="Zhai J."/>
            <person name="Zhou L."/>
            <person name="Zuber A."/>
            <person name="Denarie J."/>
            <person name="Dixon R.A."/>
            <person name="May G.D."/>
            <person name="Schwartz D.C."/>
            <person name="Rogers J."/>
            <person name="Quetier F."/>
            <person name="Town C.D."/>
            <person name="Roe B.A."/>
        </authorList>
    </citation>
    <scope>NUCLEOTIDE SEQUENCE [LARGE SCALE GENOMIC DNA]</scope>
    <source>
        <strain evidence="3">A17</strain>
        <strain evidence="5 6">cv. Jemalong A17</strain>
    </source>
</reference>
<dbReference type="EMBL" id="PSQE01000006">
    <property type="protein sequence ID" value="RHN52739.1"/>
    <property type="molecule type" value="Genomic_DNA"/>
</dbReference>
<evidence type="ECO:0000313" key="3">
    <source>
        <dbReference type="EMBL" id="KEH26983.1"/>
    </source>
</evidence>
<keyword evidence="2" id="KW-0732">Signal</keyword>
<reference evidence="4" key="4">
    <citation type="journal article" date="2018" name="Nat. Plants">
        <title>Whole-genome landscape of Medicago truncatula symbiotic genes.</title>
        <authorList>
            <person name="Pecrix Y."/>
            <person name="Gamas P."/>
            <person name="Carrere S."/>
        </authorList>
    </citation>
    <scope>NUCLEOTIDE SEQUENCE</scope>
    <source>
        <tissue evidence="4">Leaves</tissue>
    </source>
</reference>
<evidence type="ECO:0000256" key="2">
    <source>
        <dbReference type="SAM" id="SignalP"/>
    </source>
</evidence>
<reference evidence="5" key="3">
    <citation type="submission" date="2015-04" db="UniProtKB">
        <authorList>
            <consortium name="EnsemblPlants"/>
        </authorList>
    </citation>
    <scope>IDENTIFICATION</scope>
    <source>
        <strain evidence="5">cv. Jemalong A17</strain>
    </source>
</reference>
<evidence type="ECO:0000313" key="5">
    <source>
        <dbReference type="EnsemblPlants" id="KEH26983"/>
    </source>
</evidence>
<gene>
    <name evidence="3" type="ordered locus">MTR_6g082780</name>
    <name evidence="4" type="ORF">MtrunA17_Chr6g0483751</name>
</gene>
<evidence type="ECO:0000256" key="1">
    <source>
        <dbReference type="SAM" id="Phobius"/>
    </source>
</evidence>
<organism evidence="3 6">
    <name type="scientific">Medicago truncatula</name>
    <name type="common">Barrel medic</name>
    <name type="synonym">Medicago tribuloides</name>
    <dbReference type="NCBI Taxonomy" id="3880"/>
    <lineage>
        <taxon>Eukaryota</taxon>
        <taxon>Viridiplantae</taxon>
        <taxon>Streptophyta</taxon>
        <taxon>Embryophyta</taxon>
        <taxon>Tracheophyta</taxon>
        <taxon>Spermatophyta</taxon>
        <taxon>Magnoliopsida</taxon>
        <taxon>eudicotyledons</taxon>
        <taxon>Gunneridae</taxon>
        <taxon>Pentapetalae</taxon>
        <taxon>rosids</taxon>
        <taxon>fabids</taxon>
        <taxon>Fabales</taxon>
        <taxon>Fabaceae</taxon>
        <taxon>Papilionoideae</taxon>
        <taxon>50 kb inversion clade</taxon>
        <taxon>NPAAA clade</taxon>
        <taxon>Hologalegina</taxon>
        <taxon>IRL clade</taxon>
        <taxon>Trifolieae</taxon>
        <taxon>Medicago</taxon>
    </lineage>
</organism>
<protein>
    <submittedName>
        <fullName evidence="3">Transmembrane protein, putative</fullName>
    </submittedName>
</protein>
<evidence type="ECO:0000313" key="6">
    <source>
        <dbReference type="Proteomes" id="UP000002051"/>
    </source>
</evidence>